<proteinExistence type="predicted"/>
<name>A0A2U2JFA2_9FLAO</name>
<evidence type="ECO:0000313" key="2">
    <source>
        <dbReference type="EMBL" id="PWG06941.1"/>
    </source>
</evidence>
<dbReference type="AlphaFoldDB" id="A0A2U2JFA2"/>
<dbReference type="PANTHER" id="PTHR44103:SF1">
    <property type="entry name" value="PROPROTEIN CONVERTASE P"/>
    <property type="match status" value="1"/>
</dbReference>
<keyword evidence="1" id="KW-0732">Signal</keyword>
<dbReference type="Pfam" id="PF13517">
    <property type="entry name" value="FG-GAP_3"/>
    <property type="match status" value="4"/>
</dbReference>
<reference evidence="2 3" key="1">
    <citation type="submission" date="2018-05" db="EMBL/GenBank/DDBJ databases">
        <title>Polaribacter aquimarinus sp. nov., isolated from sediment in a sediment of sea.</title>
        <authorList>
            <person name="Lu D."/>
        </authorList>
    </citation>
    <scope>NUCLEOTIDE SEQUENCE [LARGE SCALE GENOMIC DNA]</scope>
    <source>
        <strain evidence="2 3">ZY113</strain>
    </source>
</reference>
<accession>A0A2U2JFA2</accession>
<dbReference type="Gene3D" id="2.130.10.130">
    <property type="entry name" value="Integrin alpha, N-terminal"/>
    <property type="match status" value="1"/>
</dbReference>
<organism evidence="2 3">
    <name type="scientific">Polaribacter aquimarinus</name>
    <dbReference type="NCBI Taxonomy" id="2100726"/>
    <lineage>
        <taxon>Bacteria</taxon>
        <taxon>Pseudomonadati</taxon>
        <taxon>Bacteroidota</taxon>
        <taxon>Flavobacteriia</taxon>
        <taxon>Flavobacteriales</taxon>
        <taxon>Flavobacteriaceae</taxon>
    </lineage>
</organism>
<dbReference type="SUPFAM" id="SSF69318">
    <property type="entry name" value="Integrin alpha N-terminal domain"/>
    <property type="match status" value="1"/>
</dbReference>
<comment type="caution">
    <text evidence="2">The sequence shown here is derived from an EMBL/GenBank/DDBJ whole genome shotgun (WGS) entry which is preliminary data.</text>
</comment>
<dbReference type="PANTHER" id="PTHR44103">
    <property type="entry name" value="PROPROTEIN CONVERTASE P"/>
    <property type="match status" value="1"/>
</dbReference>
<dbReference type="InterPro" id="IPR028994">
    <property type="entry name" value="Integrin_alpha_N"/>
</dbReference>
<gene>
    <name evidence="2" type="ORF">DIS07_02325</name>
</gene>
<dbReference type="EMBL" id="QFFG01000001">
    <property type="protein sequence ID" value="PWG06941.1"/>
    <property type="molecule type" value="Genomic_DNA"/>
</dbReference>
<dbReference type="InterPro" id="IPR013517">
    <property type="entry name" value="FG-GAP"/>
</dbReference>
<dbReference type="OrthoDB" id="9816120at2"/>
<evidence type="ECO:0000256" key="1">
    <source>
        <dbReference type="ARBA" id="ARBA00022729"/>
    </source>
</evidence>
<sequence length="437" mass="49123">MQLKKWLFLNIQITLLFLFSFSVLLVNCKNKESNTIKQPNNLVETKNKLAADISKKFTPIAIGNSFQEPPQISNLAVDDVNQDGLLDVVVCDIKNNTISVISQDPKNIFKEKIVADNIKAPSHVQVFDFDNDGDKDLIVALLGMLFPNNDRIGSIIVLENDGENNFTKRIVIENIARAADVRAGDIDGDGDIDLVTAQFGYDDGETSWIENLGNWTFKNHSLQNLSGPINVELIDIDFDNDLDIISLVTQEWEKIYCFENDGKGNFESKQLWGSSNEDFGSSGISISDINKDGKPDILYTNGDAFDYLPPLPRPWHGVQWLENLGNLKFKYHHITNFPGAFSARTSDIDKDDDQDIFVVSGFNYWDKPTAESLVLLENDGNNTFKKHTIAKAPTHLITLELGDFNNDGFMDIVTGGIYVYPPFDKLERITLWMNKGE</sequence>
<dbReference type="Proteomes" id="UP000245670">
    <property type="component" value="Unassembled WGS sequence"/>
</dbReference>
<protein>
    <submittedName>
        <fullName evidence="2">VCBS repeat-containing protein</fullName>
    </submittedName>
</protein>
<evidence type="ECO:0000313" key="3">
    <source>
        <dbReference type="Proteomes" id="UP000245670"/>
    </source>
</evidence>
<keyword evidence="3" id="KW-1185">Reference proteome</keyword>
<dbReference type="RefSeq" id="WP_109403849.1">
    <property type="nucleotide sequence ID" value="NZ_QFFG01000001.1"/>
</dbReference>